<evidence type="ECO:0000313" key="1">
    <source>
        <dbReference type="EMBL" id="VAW20374.1"/>
    </source>
</evidence>
<evidence type="ECO:0008006" key="2">
    <source>
        <dbReference type="Google" id="ProtNLM"/>
    </source>
</evidence>
<sequence>MNIIANSIKRISLILLILPFTLLAQQEEVGNWLMYFGTNKISDKYSIHTEIQYRNYTITPNNTEQLLLRTGLNYHFSKRATVTAGYAYIPSYVYESEQKSPETEEHRIWQQFILTNKIGNVKFEHRYRIEQRWVNQDYRNRLRYRLMLFVPLNKPVIEEGSLFLGLYDEIFINTKETFFDRNRLYGALGYQYNKATSLQVGMMHQQVNNTGKWYLQFALVFNTDLRNKNN</sequence>
<accession>A0A3B0UJG7</accession>
<dbReference type="InterPro" id="IPR019619">
    <property type="entry name" value="DUF2490"/>
</dbReference>
<protein>
    <recommendedName>
        <fullName evidence="2">DUF2490 domain-containing protein</fullName>
    </recommendedName>
</protein>
<proteinExistence type="predicted"/>
<name>A0A3B0UJG7_9ZZZZ</name>
<dbReference type="AlphaFoldDB" id="A0A3B0UJG7"/>
<dbReference type="Pfam" id="PF10677">
    <property type="entry name" value="DUF2490"/>
    <property type="match status" value="1"/>
</dbReference>
<gene>
    <name evidence="1" type="ORF">MNBD_BACTEROID04-1523</name>
</gene>
<organism evidence="1">
    <name type="scientific">hydrothermal vent metagenome</name>
    <dbReference type="NCBI Taxonomy" id="652676"/>
    <lineage>
        <taxon>unclassified sequences</taxon>
        <taxon>metagenomes</taxon>
        <taxon>ecological metagenomes</taxon>
    </lineage>
</organism>
<dbReference type="EMBL" id="UOER01000071">
    <property type="protein sequence ID" value="VAW20374.1"/>
    <property type="molecule type" value="Genomic_DNA"/>
</dbReference>
<reference evidence="1" key="1">
    <citation type="submission" date="2018-06" db="EMBL/GenBank/DDBJ databases">
        <authorList>
            <person name="Zhirakovskaya E."/>
        </authorList>
    </citation>
    <scope>NUCLEOTIDE SEQUENCE</scope>
</reference>